<name>A0A9P0H8H6_NEZVI</name>
<organism evidence="1 2">
    <name type="scientific">Nezara viridula</name>
    <name type="common">Southern green stink bug</name>
    <name type="synonym">Cimex viridulus</name>
    <dbReference type="NCBI Taxonomy" id="85310"/>
    <lineage>
        <taxon>Eukaryota</taxon>
        <taxon>Metazoa</taxon>
        <taxon>Ecdysozoa</taxon>
        <taxon>Arthropoda</taxon>
        <taxon>Hexapoda</taxon>
        <taxon>Insecta</taxon>
        <taxon>Pterygota</taxon>
        <taxon>Neoptera</taxon>
        <taxon>Paraneoptera</taxon>
        <taxon>Hemiptera</taxon>
        <taxon>Heteroptera</taxon>
        <taxon>Panheteroptera</taxon>
        <taxon>Pentatomomorpha</taxon>
        <taxon>Pentatomoidea</taxon>
        <taxon>Pentatomidae</taxon>
        <taxon>Pentatominae</taxon>
        <taxon>Nezara</taxon>
    </lineage>
</organism>
<dbReference type="Proteomes" id="UP001152798">
    <property type="component" value="Chromosome 3"/>
</dbReference>
<dbReference type="AlphaFoldDB" id="A0A9P0H8H6"/>
<dbReference type="OrthoDB" id="10006939at2759"/>
<reference evidence="1" key="1">
    <citation type="submission" date="2022-01" db="EMBL/GenBank/DDBJ databases">
        <authorList>
            <person name="King R."/>
        </authorList>
    </citation>
    <scope>NUCLEOTIDE SEQUENCE</scope>
</reference>
<sequence length="101" mass="11270">MIPCLLEVIGFSSRIPFQLTRPGQISSGCKRTFQSSSLPLIGSPEAPDLNPLDYRLWSKMERMACHRASPAVQLEILNEGLKNPFSGSGAWLYILKIKHLD</sequence>
<proteinExistence type="predicted"/>
<gene>
    <name evidence="1" type="ORF">NEZAVI_LOCUS7123</name>
</gene>
<dbReference type="EMBL" id="OV725079">
    <property type="protein sequence ID" value="CAH1397264.1"/>
    <property type="molecule type" value="Genomic_DNA"/>
</dbReference>
<keyword evidence="2" id="KW-1185">Reference proteome</keyword>
<evidence type="ECO:0000313" key="1">
    <source>
        <dbReference type="EMBL" id="CAH1397264.1"/>
    </source>
</evidence>
<accession>A0A9P0H8H6</accession>
<protein>
    <submittedName>
        <fullName evidence="1">Uncharacterized protein</fullName>
    </submittedName>
</protein>
<evidence type="ECO:0000313" key="2">
    <source>
        <dbReference type="Proteomes" id="UP001152798"/>
    </source>
</evidence>